<accession>A0A8X7SCF8</accession>
<evidence type="ECO:0000313" key="3">
    <source>
        <dbReference type="Proteomes" id="UP000886595"/>
    </source>
</evidence>
<evidence type="ECO:0000259" key="1">
    <source>
        <dbReference type="Pfam" id="PF07734"/>
    </source>
</evidence>
<comment type="caution">
    <text evidence="2">The sequence shown here is derived from an EMBL/GenBank/DDBJ whole genome shotgun (WGS) entry which is preliminary data.</text>
</comment>
<dbReference type="PANTHER" id="PTHR47993:SF37">
    <property type="entry name" value="F-BOX ASSOCIATED UBIQUITINATION EFFECTOR FAMILY PROTEIN"/>
    <property type="match status" value="1"/>
</dbReference>
<dbReference type="AlphaFoldDB" id="A0A8X7SCF8"/>
<dbReference type="NCBIfam" id="TIGR01640">
    <property type="entry name" value="F_box_assoc_1"/>
    <property type="match status" value="1"/>
</dbReference>
<dbReference type="EMBL" id="JAAMPC010000007">
    <property type="protein sequence ID" value="KAG2303673.1"/>
    <property type="molecule type" value="Genomic_DNA"/>
</dbReference>
<keyword evidence="3" id="KW-1185">Reference proteome</keyword>
<dbReference type="Proteomes" id="UP000886595">
    <property type="component" value="Unassembled WGS sequence"/>
</dbReference>
<reference evidence="2 3" key="1">
    <citation type="submission" date="2020-02" db="EMBL/GenBank/DDBJ databases">
        <authorList>
            <person name="Ma Q."/>
            <person name="Huang Y."/>
            <person name="Song X."/>
            <person name="Pei D."/>
        </authorList>
    </citation>
    <scope>NUCLEOTIDE SEQUENCE [LARGE SCALE GENOMIC DNA]</scope>
    <source>
        <strain evidence="2">Sxm20200214</strain>
        <tissue evidence="2">Leaf</tissue>
    </source>
</reference>
<name>A0A8X7SCF8_BRACI</name>
<dbReference type="PANTHER" id="PTHR47993">
    <property type="entry name" value="OS09G0372900 PROTEIN-RELATED"/>
    <property type="match status" value="1"/>
</dbReference>
<dbReference type="InterPro" id="IPR017451">
    <property type="entry name" value="F-box-assoc_interact_dom"/>
</dbReference>
<dbReference type="InterPro" id="IPR006527">
    <property type="entry name" value="F-box-assoc_dom_typ1"/>
</dbReference>
<gene>
    <name evidence="2" type="ORF">Bca52824_032324</name>
</gene>
<dbReference type="Pfam" id="PF07734">
    <property type="entry name" value="FBA_1"/>
    <property type="match status" value="1"/>
</dbReference>
<protein>
    <recommendedName>
        <fullName evidence="1">F-box associated beta-propeller type 1 domain-containing protein</fullName>
    </recommendedName>
</protein>
<sequence>MRAVRLTCKEWDALSKSRSFSKMHIDKLSAVREGESMTIAWIDYNLYLIRVILVDNEDPVIECKGKLNKQIKISKVIHCDGLLLCVLEDDATKVVVCNPYWGQTRSIEFRYSHSPHELDRFTYALGYEDKGSRRSYKFLRFIDMYVDYETKDLFLWYEIYDFDSSTWKTLDVTPHFRIQCYQRSVSLKGSTYWSASQRKTEEYFPDDHIICFDFTSESFGPSSALPFDVGHDDDVSLSCVREEKLAVLLTRTNEASQLEFEIWTSTKIEAEKVLWSKFLTVVETEAFFYPLITGVSFLIDEEKKVAMGYSKTFNIVGEDGYLKMFARTGRDINRRVRMCSYVPSLVQPGSGGQRKHQSDLEKQRYDQNLSRLASIEGKREEKNEMIRLSYMSFIYP</sequence>
<organism evidence="2 3">
    <name type="scientific">Brassica carinata</name>
    <name type="common">Ethiopian mustard</name>
    <name type="synonym">Abyssinian cabbage</name>
    <dbReference type="NCBI Taxonomy" id="52824"/>
    <lineage>
        <taxon>Eukaryota</taxon>
        <taxon>Viridiplantae</taxon>
        <taxon>Streptophyta</taxon>
        <taxon>Embryophyta</taxon>
        <taxon>Tracheophyta</taxon>
        <taxon>Spermatophyta</taxon>
        <taxon>Magnoliopsida</taxon>
        <taxon>eudicotyledons</taxon>
        <taxon>Gunneridae</taxon>
        <taxon>Pentapetalae</taxon>
        <taxon>rosids</taxon>
        <taxon>malvids</taxon>
        <taxon>Brassicales</taxon>
        <taxon>Brassicaceae</taxon>
        <taxon>Brassiceae</taxon>
        <taxon>Brassica</taxon>
    </lineage>
</organism>
<dbReference type="InterPro" id="IPR050233">
    <property type="entry name" value="A_thaliana_F-box"/>
</dbReference>
<feature type="domain" description="F-box associated beta-propeller type 1" evidence="1">
    <location>
        <begin position="38"/>
        <end position="347"/>
    </location>
</feature>
<evidence type="ECO:0000313" key="2">
    <source>
        <dbReference type="EMBL" id="KAG2303673.1"/>
    </source>
</evidence>
<proteinExistence type="predicted"/>